<organism evidence="2 3">
    <name type="scientific">Triticum urartu</name>
    <name type="common">Red wild einkorn</name>
    <name type="synonym">Crithodium urartu</name>
    <dbReference type="NCBI Taxonomy" id="4572"/>
    <lineage>
        <taxon>Eukaryota</taxon>
        <taxon>Viridiplantae</taxon>
        <taxon>Streptophyta</taxon>
        <taxon>Embryophyta</taxon>
        <taxon>Tracheophyta</taxon>
        <taxon>Spermatophyta</taxon>
        <taxon>Magnoliopsida</taxon>
        <taxon>Liliopsida</taxon>
        <taxon>Poales</taxon>
        <taxon>Poaceae</taxon>
        <taxon>BOP clade</taxon>
        <taxon>Pooideae</taxon>
        <taxon>Triticodae</taxon>
        <taxon>Triticeae</taxon>
        <taxon>Triticinae</taxon>
        <taxon>Triticum</taxon>
    </lineage>
</organism>
<evidence type="ECO:0000256" key="1">
    <source>
        <dbReference type="SAM" id="MobiDB-lite"/>
    </source>
</evidence>
<evidence type="ECO:0000313" key="2">
    <source>
        <dbReference type="EnsemblPlants" id="TuG1812G0500001156.01.T05.cds351425"/>
    </source>
</evidence>
<dbReference type="EnsemblPlants" id="TuG1812G0500001156.01.T04">
    <property type="protein sequence ID" value="TuG1812G0500001156.01.T04.cds351425"/>
    <property type="gene ID" value="TuG1812G0500001156.01"/>
</dbReference>
<dbReference type="AlphaFoldDB" id="A0A8R7QCX3"/>
<protein>
    <submittedName>
        <fullName evidence="2">Uncharacterized protein</fullName>
    </submittedName>
</protein>
<evidence type="ECO:0000313" key="3">
    <source>
        <dbReference type="Proteomes" id="UP000015106"/>
    </source>
</evidence>
<dbReference type="Gramene" id="TuG1812G0500001156.01.T03">
    <property type="protein sequence ID" value="TuG1812G0500001156.01.T03.cds351425"/>
    <property type="gene ID" value="TuG1812G0500001156.01"/>
</dbReference>
<feature type="region of interest" description="Disordered" evidence="1">
    <location>
        <begin position="1"/>
        <end position="121"/>
    </location>
</feature>
<proteinExistence type="predicted"/>
<feature type="compositionally biased region" description="Basic and acidic residues" evidence="1">
    <location>
        <begin position="65"/>
        <end position="76"/>
    </location>
</feature>
<feature type="compositionally biased region" description="Basic residues" evidence="1">
    <location>
        <begin position="33"/>
        <end position="46"/>
    </location>
</feature>
<dbReference type="EnsemblPlants" id="TuG1812G0500001156.01.T09">
    <property type="protein sequence ID" value="TuG1812G0500001156.01.T09.cds351425"/>
    <property type="gene ID" value="TuG1812G0500001156.01"/>
</dbReference>
<dbReference type="Gramene" id="TuG1812G0500001156.01.T04">
    <property type="protein sequence ID" value="TuG1812G0500001156.01.T04.cds351425"/>
    <property type="gene ID" value="TuG1812G0500001156.01"/>
</dbReference>
<dbReference type="Gramene" id="TuG1812G0500001156.01.T08">
    <property type="protein sequence ID" value="TuG1812G0500001156.01.T08.cds351425"/>
    <property type="gene ID" value="TuG1812G0500001156.01"/>
</dbReference>
<accession>A0A8R7QCX3</accession>
<dbReference type="Gramene" id="TuG1812G0500001156.01.T05">
    <property type="protein sequence ID" value="TuG1812G0500001156.01.T05.cds351425"/>
    <property type="gene ID" value="TuG1812G0500001156.01"/>
</dbReference>
<keyword evidence="3" id="KW-1185">Reference proteome</keyword>
<dbReference type="Proteomes" id="UP000015106">
    <property type="component" value="Chromosome 5"/>
</dbReference>
<reference evidence="3" key="1">
    <citation type="journal article" date="2013" name="Nature">
        <title>Draft genome of the wheat A-genome progenitor Triticum urartu.</title>
        <authorList>
            <person name="Ling H.Q."/>
            <person name="Zhao S."/>
            <person name="Liu D."/>
            <person name="Wang J."/>
            <person name="Sun H."/>
            <person name="Zhang C."/>
            <person name="Fan H."/>
            <person name="Li D."/>
            <person name="Dong L."/>
            <person name="Tao Y."/>
            <person name="Gao C."/>
            <person name="Wu H."/>
            <person name="Li Y."/>
            <person name="Cui Y."/>
            <person name="Guo X."/>
            <person name="Zheng S."/>
            <person name="Wang B."/>
            <person name="Yu K."/>
            <person name="Liang Q."/>
            <person name="Yang W."/>
            <person name="Lou X."/>
            <person name="Chen J."/>
            <person name="Feng M."/>
            <person name="Jian J."/>
            <person name="Zhang X."/>
            <person name="Luo G."/>
            <person name="Jiang Y."/>
            <person name="Liu J."/>
            <person name="Wang Z."/>
            <person name="Sha Y."/>
            <person name="Zhang B."/>
            <person name="Wu H."/>
            <person name="Tang D."/>
            <person name="Shen Q."/>
            <person name="Xue P."/>
            <person name="Zou S."/>
            <person name="Wang X."/>
            <person name="Liu X."/>
            <person name="Wang F."/>
            <person name="Yang Y."/>
            <person name="An X."/>
            <person name="Dong Z."/>
            <person name="Zhang K."/>
            <person name="Zhang X."/>
            <person name="Luo M.C."/>
            <person name="Dvorak J."/>
            <person name="Tong Y."/>
            <person name="Wang J."/>
            <person name="Yang H."/>
            <person name="Li Z."/>
            <person name="Wang D."/>
            <person name="Zhang A."/>
            <person name="Wang J."/>
        </authorList>
    </citation>
    <scope>NUCLEOTIDE SEQUENCE</scope>
    <source>
        <strain evidence="3">cv. G1812</strain>
    </source>
</reference>
<dbReference type="EnsemblPlants" id="TuG1812G0500001156.01.T03">
    <property type="protein sequence ID" value="TuG1812G0500001156.01.T03.cds351425"/>
    <property type="gene ID" value="TuG1812G0500001156.01"/>
</dbReference>
<reference evidence="2" key="3">
    <citation type="submission" date="2022-06" db="UniProtKB">
        <authorList>
            <consortium name="EnsemblPlants"/>
        </authorList>
    </citation>
    <scope>IDENTIFICATION</scope>
</reference>
<dbReference type="Gramene" id="TuG1812G0500001156.01.T02">
    <property type="protein sequence ID" value="TuG1812G0500001156.01.T02.cds351425"/>
    <property type="gene ID" value="TuG1812G0500001156.01"/>
</dbReference>
<dbReference type="Gramene" id="TuG1812G0500001156.01.T09">
    <property type="protein sequence ID" value="TuG1812G0500001156.01.T09.cds351425"/>
    <property type="gene ID" value="TuG1812G0500001156.01"/>
</dbReference>
<dbReference type="EnsemblPlants" id="TuG1812G0500001156.01.T01">
    <property type="protein sequence ID" value="TuG1812G0500001156.01.T01.cds351425"/>
    <property type="gene ID" value="TuG1812G0500001156.01"/>
</dbReference>
<dbReference type="EnsemblPlants" id="TuG1812G0500001156.01.T05">
    <property type="protein sequence ID" value="TuG1812G0500001156.01.T05.cds351425"/>
    <property type="gene ID" value="TuG1812G0500001156.01"/>
</dbReference>
<dbReference type="Gramene" id="TuG1812G0500001156.01.T01">
    <property type="protein sequence ID" value="TuG1812G0500001156.01.T01.cds351425"/>
    <property type="gene ID" value="TuG1812G0500001156.01"/>
</dbReference>
<dbReference type="EnsemblPlants" id="TuG1812G0500001156.01.T02">
    <property type="protein sequence ID" value="TuG1812G0500001156.01.T02.cds351425"/>
    <property type="gene ID" value="TuG1812G0500001156.01"/>
</dbReference>
<reference evidence="2" key="2">
    <citation type="submission" date="2018-03" db="EMBL/GenBank/DDBJ databases">
        <title>The Triticum urartu genome reveals the dynamic nature of wheat genome evolution.</title>
        <authorList>
            <person name="Ling H."/>
            <person name="Ma B."/>
            <person name="Shi X."/>
            <person name="Liu H."/>
            <person name="Dong L."/>
            <person name="Sun H."/>
            <person name="Cao Y."/>
            <person name="Gao Q."/>
            <person name="Zheng S."/>
            <person name="Li Y."/>
            <person name="Yu Y."/>
            <person name="Du H."/>
            <person name="Qi M."/>
            <person name="Li Y."/>
            <person name="Yu H."/>
            <person name="Cui Y."/>
            <person name="Wang N."/>
            <person name="Chen C."/>
            <person name="Wu H."/>
            <person name="Zhao Y."/>
            <person name="Zhang J."/>
            <person name="Li Y."/>
            <person name="Zhou W."/>
            <person name="Zhang B."/>
            <person name="Hu W."/>
            <person name="Eijk M."/>
            <person name="Tang J."/>
            <person name="Witsenboer H."/>
            <person name="Zhao S."/>
            <person name="Li Z."/>
            <person name="Zhang A."/>
            <person name="Wang D."/>
            <person name="Liang C."/>
        </authorList>
    </citation>
    <scope>NUCLEOTIDE SEQUENCE [LARGE SCALE GENOMIC DNA]</scope>
    <source>
        <strain evidence="2">cv. G1812</strain>
    </source>
</reference>
<dbReference type="EnsemblPlants" id="TuG1812G0500001156.01.T08">
    <property type="protein sequence ID" value="TuG1812G0500001156.01.T08.cds351425"/>
    <property type="gene ID" value="TuG1812G0500001156.01"/>
</dbReference>
<name>A0A8R7QCX3_TRIUA</name>
<sequence>MVAAAPSGGGGGGGRWWRGGDLPLTHPIPPRHPGSHRTRGVRARQRPAREGRRSNRSSHGSVPAGERENEDLRAQQEEPGLLIRPAQIHTPPPSATSPHQLPATWIRRGWRAASEREQEKR</sequence>
<feature type="compositionally biased region" description="Gly residues" evidence="1">
    <location>
        <begin position="7"/>
        <end position="17"/>
    </location>
</feature>